<evidence type="ECO:0000256" key="1">
    <source>
        <dbReference type="SAM" id="MobiDB-lite"/>
    </source>
</evidence>
<feature type="region of interest" description="Disordered" evidence="1">
    <location>
        <begin position="143"/>
        <end position="166"/>
    </location>
</feature>
<evidence type="ECO:0000313" key="3">
    <source>
        <dbReference type="Proteomes" id="UP000288805"/>
    </source>
</evidence>
<sequence>MKNTTRLDILLCRKEAHLTPEKLDRLISGWHYINIGVVCGSTPSRSQSSAMSDEDYFVWRERMERCQQENDRESCTDVQGLSAQPTHLNSFMVPPSPIVFHEHISGYLGIFCGPLPMFCSPKEKYKHTVEHQVAGERVTERLHEEARSSKPLNQLRQASKKRASQQQQVRLTPLSISYERLISIICDLSDFIWPEPIKSDPARQDQNRRCFYHKNHNHTIEQCKSLHYLVEKLIKRSFSKGSVRSIDDIVTFSPVDANQVLQSHEDALLLTLGIYGFDVKRILVYPGSSVDLLQMSIYKQMCYSPSTLENLGCLLPGFNGATTTSLGDVVLPIQIGLVILNVWFSMVDDLSLYNVIMGRAWLYIMKFIPSTYHQMVSYLTEEGQVDLFGSQLATR</sequence>
<dbReference type="CDD" id="cd00303">
    <property type="entry name" value="retropepsin_like"/>
    <property type="match status" value="1"/>
</dbReference>
<proteinExistence type="predicted"/>
<accession>A0A438FQF4</accession>
<name>A0A438FQF4_VITVI</name>
<dbReference type="EMBL" id="QGNW01000783">
    <property type="protein sequence ID" value="RVW62196.1"/>
    <property type="molecule type" value="Genomic_DNA"/>
</dbReference>
<gene>
    <name evidence="2" type="ORF">CK203_064429</name>
</gene>
<reference evidence="2 3" key="1">
    <citation type="journal article" date="2018" name="PLoS Genet.">
        <title>Population sequencing reveals clonal diversity and ancestral inbreeding in the grapevine cultivar Chardonnay.</title>
        <authorList>
            <person name="Roach M.J."/>
            <person name="Johnson D.L."/>
            <person name="Bohlmann J."/>
            <person name="van Vuuren H.J."/>
            <person name="Jones S.J."/>
            <person name="Pretorius I.S."/>
            <person name="Schmidt S.A."/>
            <person name="Borneman A.R."/>
        </authorList>
    </citation>
    <scope>NUCLEOTIDE SEQUENCE [LARGE SCALE GENOMIC DNA]</scope>
    <source>
        <strain evidence="3">cv. Chardonnay</strain>
        <tissue evidence="2">Leaf</tissue>
    </source>
</reference>
<protein>
    <submittedName>
        <fullName evidence="2">Uncharacterized protein</fullName>
    </submittedName>
</protein>
<dbReference type="PANTHER" id="PTHR33240">
    <property type="entry name" value="OS08G0508500 PROTEIN"/>
    <property type="match status" value="1"/>
</dbReference>
<dbReference type="PANTHER" id="PTHR33240:SF15">
    <property type="entry name" value="GAG-PRO-LIKE PROTEIN"/>
    <property type="match status" value="1"/>
</dbReference>
<organism evidence="2 3">
    <name type="scientific">Vitis vinifera</name>
    <name type="common">Grape</name>
    <dbReference type="NCBI Taxonomy" id="29760"/>
    <lineage>
        <taxon>Eukaryota</taxon>
        <taxon>Viridiplantae</taxon>
        <taxon>Streptophyta</taxon>
        <taxon>Embryophyta</taxon>
        <taxon>Tracheophyta</taxon>
        <taxon>Spermatophyta</taxon>
        <taxon>Magnoliopsida</taxon>
        <taxon>eudicotyledons</taxon>
        <taxon>Gunneridae</taxon>
        <taxon>Pentapetalae</taxon>
        <taxon>rosids</taxon>
        <taxon>Vitales</taxon>
        <taxon>Vitaceae</taxon>
        <taxon>Viteae</taxon>
        <taxon>Vitis</taxon>
    </lineage>
</organism>
<comment type="caution">
    <text evidence="2">The sequence shown here is derived from an EMBL/GenBank/DDBJ whole genome shotgun (WGS) entry which is preliminary data.</text>
</comment>
<evidence type="ECO:0000313" key="2">
    <source>
        <dbReference type="EMBL" id="RVW62196.1"/>
    </source>
</evidence>
<dbReference type="Proteomes" id="UP000288805">
    <property type="component" value="Unassembled WGS sequence"/>
</dbReference>
<dbReference type="AlphaFoldDB" id="A0A438FQF4"/>